<reference evidence="2" key="1">
    <citation type="submission" date="2022-03" db="EMBL/GenBank/DDBJ databases">
        <title>Genomic Encyclopedia of Type Strains, Phase III (KMG-III): the genomes of soil and plant-associated and newly described type strains.</title>
        <authorList>
            <person name="Whitman W."/>
        </authorList>
    </citation>
    <scope>NUCLEOTIDE SEQUENCE</scope>
    <source>
        <strain evidence="2">ANL 6-2</strain>
    </source>
</reference>
<dbReference type="AlphaFoldDB" id="A0AAE3G6I7"/>
<dbReference type="Pfam" id="PF18914">
    <property type="entry name" value="DUF5666"/>
    <property type="match status" value="1"/>
</dbReference>
<accession>A0AAE3G6I7</accession>
<dbReference type="EMBL" id="JALJXV010000005">
    <property type="protein sequence ID" value="MCP1675298.1"/>
    <property type="molecule type" value="Genomic_DNA"/>
</dbReference>
<gene>
    <name evidence="2" type="ORF">J2T57_002446</name>
</gene>
<sequence>MIRVQVKGECQARPRSLGEHQIELRLKGLRVLADSKTILLGDVSGLSDIPARVQAGDAVEVVGHLSAPGEIVALNIRFLLVGQVRDRDLCGCGGRSS</sequence>
<dbReference type="Proteomes" id="UP001205843">
    <property type="component" value="Unassembled WGS sequence"/>
</dbReference>
<dbReference type="InterPro" id="IPR043724">
    <property type="entry name" value="DUF5666"/>
</dbReference>
<keyword evidence="3" id="KW-1185">Reference proteome</keyword>
<evidence type="ECO:0000259" key="1">
    <source>
        <dbReference type="Pfam" id="PF18914"/>
    </source>
</evidence>
<comment type="caution">
    <text evidence="2">The sequence shown here is derived from an EMBL/GenBank/DDBJ whole genome shotgun (WGS) entry which is preliminary data.</text>
</comment>
<protein>
    <recommendedName>
        <fullName evidence="1">DUF5666 domain-containing protein</fullName>
    </recommendedName>
</protein>
<organism evidence="2 3">
    <name type="scientific">Natronocella acetinitrilica</name>
    <dbReference type="NCBI Taxonomy" id="414046"/>
    <lineage>
        <taxon>Bacteria</taxon>
        <taxon>Pseudomonadati</taxon>
        <taxon>Pseudomonadota</taxon>
        <taxon>Gammaproteobacteria</taxon>
        <taxon>Chromatiales</taxon>
        <taxon>Ectothiorhodospiraceae</taxon>
        <taxon>Natronocella</taxon>
    </lineage>
</organism>
<evidence type="ECO:0000313" key="3">
    <source>
        <dbReference type="Proteomes" id="UP001205843"/>
    </source>
</evidence>
<proteinExistence type="predicted"/>
<evidence type="ECO:0000313" key="2">
    <source>
        <dbReference type="EMBL" id="MCP1675298.1"/>
    </source>
</evidence>
<name>A0AAE3G6I7_9GAMM</name>
<dbReference type="RefSeq" id="WP_253478534.1">
    <property type="nucleotide sequence ID" value="NZ_JALJXV010000005.1"/>
</dbReference>
<feature type="domain" description="DUF5666" evidence="1">
    <location>
        <begin position="24"/>
        <end position="76"/>
    </location>
</feature>